<sequence length="181" mass="21298">MTLSINIHVFLKRNMGWMGCLLGMKEYVNKELDSKIFIENNVYKKLLMLQKKCCQFETGGIIIGYYDEECRNAVITECTNPPEDSLGTRNHFFRGVKGLKSLLKKKWNEKREYYLGEWHLHPGSSPTPSVTDISQMKKIEHNPKFNCKEPILLILGEKYNDFKVNLILFKDNKQYFYIETE</sequence>
<proteinExistence type="predicted"/>
<accession>A0A412T6N2</accession>
<evidence type="ECO:0000313" key="7">
    <source>
        <dbReference type="EMBL" id="RGU45583.1"/>
    </source>
</evidence>
<evidence type="ECO:0000256" key="4">
    <source>
        <dbReference type="ARBA" id="ARBA00022833"/>
    </source>
</evidence>
<dbReference type="AlphaFoldDB" id="A0A412T6N2"/>
<dbReference type="GO" id="GO:0008237">
    <property type="term" value="F:metallopeptidase activity"/>
    <property type="evidence" value="ECO:0007669"/>
    <property type="project" value="UniProtKB-KW"/>
</dbReference>
<dbReference type="Pfam" id="PF14464">
    <property type="entry name" value="Prok-JAB"/>
    <property type="match status" value="1"/>
</dbReference>
<evidence type="ECO:0000259" key="6">
    <source>
        <dbReference type="Pfam" id="PF14464"/>
    </source>
</evidence>
<evidence type="ECO:0000256" key="2">
    <source>
        <dbReference type="ARBA" id="ARBA00022723"/>
    </source>
</evidence>
<feature type="domain" description="JAB" evidence="6">
    <location>
        <begin position="41"/>
        <end position="157"/>
    </location>
</feature>
<dbReference type="GO" id="GO:0006508">
    <property type="term" value="P:proteolysis"/>
    <property type="evidence" value="ECO:0007669"/>
    <property type="project" value="UniProtKB-KW"/>
</dbReference>
<evidence type="ECO:0000256" key="3">
    <source>
        <dbReference type="ARBA" id="ARBA00022801"/>
    </source>
</evidence>
<keyword evidence="5" id="KW-0482">Metalloprotease</keyword>
<name>A0A412T6N2_9FIRM</name>
<protein>
    <recommendedName>
        <fullName evidence="6">JAB domain-containing protein</fullName>
    </recommendedName>
</protein>
<gene>
    <name evidence="7" type="ORF">DWW65_08570</name>
</gene>
<keyword evidence="4" id="KW-0862">Zinc</keyword>
<evidence type="ECO:0000256" key="5">
    <source>
        <dbReference type="ARBA" id="ARBA00023049"/>
    </source>
</evidence>
<dbReference type="Gene3D" id="3.40.140.10">
    <property type="entry name" value="Cytidine Deaminase, domain 2"/>
    <property type="match status" value="1"/>
</dbReference>
<evidence type="ECO:0000256" key="1">
    <source>
        <dbReference type="ARBA" id="ARBA00022670"/>
    </source>
</evidence>
<dbReference type="GO" id="GO:0046872">
    <property type="term" value="F:metal ion binding"/>
    <property type="evidence" value="ECO:0007669"/>
    <property type="project" value="UniProtKB-KW"/>
</dbReference>
<dbReference type="EMBL" id="QRXY01000009">
    <property type="protein sequence ID" value="RGU45583.1"/>
    <property type="molecule type" value="Genomic_DNA"/>
</dbReference>
<evidence type="ECO:0000313" key="8">
    <source>
        <dbReference type="Proteomes" id="UP000285693"/>
    </source>
</evidence>
<organism evidence="7 8">
    <name type="scientific">Coprococcus comes</name>
    <dbReference type="NCBI Taxonomy" id="410072"/>
    <lineage>
        <taxon>Bacteria</taxon>
        <taxon>Bacillati</taxon>
        <taxon>Bacillota</taxon>
        <taxon>Clostridia</taxon>
        <taxon>Lachnospirales</taxon>
        <taxon>Lachnospiraceae</taxon>
        <taxon>Coprococcus</taxon>
    </lineage>
</organism>
<keyword evidence="3" id="KW-0378">Hydrolase</keyword>
<dbReference type="InterPro" id="IPR028090">
    <property type="entry name" value="JAB_dom_prok"/>
</dbReference>
<keyword evidence="1" id="KW-0645">Protease</keyword>
<dbReference type="Proteomes" id="UP000285693">
    <property type="component" value="Unassembled WGS sequence"/>
</dbReference>
<reference evidence="7 8" key="1">
    <citation type="submission" date="2018-08" db="EMBL/GenBank/DDBJ databases">
        <title>A genome reference for cultivated species of the human gut microbiota.</title>
        <authorList>
            <person name="Zou Y."/>
            <person name="Xue W."/>
            <person name="Luo G."/>
        </authorList>
    </citation>
    <scope>NUCLEOTIDE SEQUENCE [LARGE SCALE GENOMIC DNA]</scope>
    <source>
        <strain evidence="7 8">AF16-31</strain>
    </source>
</reference>
<comment type="caution">
    <text evidence="7">The sequence shown here is derived from an EMBL/GenBank/DDBJ whole genome shotgun (WGS) entry which is preliminary data.</text>
</comment>
<keyword evidence="2" id="KW-0479">Metal-binding</keyword>
<dbReference type="SUPFAM" id="SSF102712">
    <property type="entry name" value="JAB1/MPN domain"/>
    <property type="match status" value="1"/>
</dbReference>